<dbReference type="AlphaFoldDB" id="A0A0C6FIA7"/>
<dbReference type="PATRIC" id="fig|270351.10.peg.1411"/>
<dbReference type="CDD" id="cd06582">
    <property type="entry name" value="TM_PBP1_LivH_like"/>
    <property type="match status" value="1"/>
</dbReference>
<dbReference type="InterPro" id="IPR052157">
    <property type="entry name" value="BCAA_transport_permease"/>
</dbReference>
<keyword evidence="5" id="KW-0029">Amino-acid transport</keyword>
<evidence type="ECO:0000256" key="5">
    <source>
        <dbReference type="ARBA" id="ARBA00022970"/>
    </source>
</evidence>
<dbReference type="PANTHER" id="PTHR11795">
    <property type="entry name" value="BRANCHED-CHAIN AMINO ACID TRANSPORT SYSTEM PERMEASE PROTEIN LIVH"/>
    <property type="match status" value="1"/>
</dbReference>
<feature type="transmembrane region" description="Helical" evidence="9">
    <location>
        <begin position="192"/>
        <end position="212"/>
    </location>
</feature>
<keyword evidence="3" id="KW-1003">Cell membrane</keyword>
<evidence type="ECO:0000256" key="2">
    <source>
        <dbReference type="ARBA" id="ARBA00022448"/>
    </source>
</evidence>
<keyword evidence="2" id="KW-0813">Transport</keyword>
<evidence type="ECO:0000256" key="7">
    <source>
        <dbReference type="ARBA" id="ARBA00023136"/>
    </source>
</evidence>
<feature type="transmembrane region" description="Helical" evidence="9">
    <location>
        <begin position="6"/>
        <end position="25"/>
    </location>
</feature>
<dbReference type="PANTHER" id="PTHR11795:SF452">
    <property type="entry name" value="ABC TRANSPORTER PERMEASE PROTEIN"/>
    <property type="match status" value="1"/>
</dbReference>
<comment type="similarity">
    <text evidence="8">Belongs to the binding-protein-dependent transport system permease family. LivHM subfamily.</text>
</comment>
<feature type="transmembrane region" description="Helical" evidence="9">
    <location>
        <begin position="136"/>
        <end position="160"/>
    </location>
</feature>
<evidence type="ECO:0000313" key="11">
    <source>
        <dbReference type="Proteomes" id="UP000061432"/>
    </source>
</evidence>
<dbReference type="STRING" id="270351.Maq22A_c07405"/>
<sequence length="293" mass="30235">MLEQQLVNGVVLGATYALFAIGFTLMFGVMGVINLTYGVYFALGAFAALWSTQGLGLPIWAALPVGALIAGLVAVVLDTLLLTRLRKAKAPELSSLMVTLGATLFLYAGMAAALGTEIRRFPAEVFSGGAYSLGDVRVGTTQILILAAAIVLMLALLALVRGSRIGLAIRAVAENPDAAALMGINGALMLRVVSFLSGAIGGAAGVLVGLNFNAIQPFMGEHMMLRGFAVIIVGGLGDLRGALLAGLILGLAEVLTAAYLSSTLKDMIAFALLVATLWFRPLGLFGRAAAKRA</sequence>
<keyword evidence="6 9" id="KW-1133">Transmembrane helix</keyword>
<feature type="transmembrane region" description="Helical" evidence="9">
    <location>
        <begin position="57"/>
        <end position="81"/>
    </location>
</feature>
<reference evidence="10 11" key="1">
    <citation type="journal article" date="2015" name="Genome Announc.">
        <title>Complete Genome Sequence of Methylobacterium aquaticum Strain 22A, Isolated from Racomitrium japonicum Moss.</title>
        <authorList>
            <person name="Tani A."/>
            <person name="Ogura Y."/>
            <person name="Hayashi T."/>
            <person name="Kimbara K."/>
        </authorList>
    </citation>
    <scope>NUCLEOTIDE SEQUENCE [LARGE SCALE GENOMIC DNA]</scope>
    <source>
        <strain evidence="10 11">MA-22A</strain>
    </source>
</reference>
<dbReference type="GO" id="GO:0006865">
    <property type="term" value="P:amino acid transport"/>
    <property type="evidence" value="ECO:0007669"/>
    <property type="project" value="UniProtKB-KW"/>
</dbReference>
<protein>
    <submittedName>
        <fullName evidence="10">ABC transporter permease</fullName>
    </submittedName>
</protein>
<evidence type="ECO:0000313" key="10">
    <source>
        <dbReference type="EMBL" id="BAQ44814.1"/>
    </source>
</evidence>
<proteinExistence type="inferred from homology"/>
<evidence type="ECO:0000256" key="6">
    <source>
        <dbReference type="ARBA" id="ARBA00022989"/>
    </source>
</evidence>
<keyword evidence="4 9" id="KW-0812">Transmembrane</keyword>
<dbReference type="Proteomes" id="UP000061432">
    <property type="component" value="Chromosome"/>
</dbReference>
<name>A0A0C6FIA7_9HYPH</name>
<dbReference type="InterPro" id="IPR001851">
    <property type="entry name" value="ABC_transp_permease"/>
</dbReference>
<dbReference type="RefSeq" id="WP_060846255.1">
    <property type="nucleotide sequence ID" value="NZ_AP014704.1"/>
</dbReference>
<reference evidence="11" key="2">
    <citation type="submission" date="2015-01" db="EMBL/GenBank/DDBJ databases">
        <title>Complete genome sequence of Methylobacterium aquaticum strain 22A.</title>
        <authorList>
            <person name="Tani A."/>
            <person name="Ogura Y."/>
            <person name="Hayashi T."/>
        </authorList>
    </citation>
    <scope>NUCLEOTIDE SEQUENCE [LARGE SCALE GENOMIC DNA]</scope>
    <source>
        <strain evidence="11">MA-22A</strain>
    </source>
</reference>
<feature type="transmembrane region" description="Helical" evidence="9">
    <location>
        <begin position="267"/>
        <end position="290"/>
    </location>
</feature>
<evidence type="ECO:0000256" key="9">
    <source>
        <dbReference type="SAM" id="Phobius"/>
    </source>
</evidence>
<dbReference type="GO" id="GO:0005886">
    <property type="term" value="C:plasma membrane"/>
    <property type="evidence" value="ECO:0007669"/>
    <property type="project" value="UniProtKB-SubCell"/>
</dbReference>
<organism evidence="10 11">
    <name type="scientific">Methylobacterium aquaticum</name>
    <dbReference type="NCBI Taxonomy" id="270351"/>
    <lineage>
        <taxon>Bacteria</taxon>
        <taxon>Pseudomonadati</taxon>
        <taxon>Pseudomonadota</taxon>
        <taxon>Alphaproteobacteria</taxon>
        <taxon>Hyphomicrobiales</taxon>
        <taxon>Methylobacteriaceae</taxon>
        <taxon>Methylobacterium</taxon>
    </lineage>
</organism>
<accession>A0A0C6FIA7</accession>
<evidence type="ECO:0000256" key="1">
    <source>
        <dbReference type="ARBA" id="ARBA00004651"/>
    </source>
</evidence>
<dbReference type="GO" id="GO:0022857">
    <property type="term" value="F:transmembrane transporter activity"/>
    <property type="evidence" value="ECO:0007669"/>
    <property type="project" value="InterPro"/>
</dbReference>
<gene>
    <name evidence="10" type="primary">livH</name>
    <name evidence="10" type="ORF">Maq22A_c07405</name>
</gene>
<feature type="transmembrane region" description="Helical" evidence="9">
    <location>
        <begin position="93"/>
        <end position="116"/>
    </location>
</feature>
<evidence type="ECO:0000256" key="4">
    <source>
        <dbReference type="ARBA" id="ARBA00022692"/>
    </source>
</evidence>
<comment type="subcellular location">
    <subcellularLocation>
        <location evidence="1">Cell membrane</location>
        <topology evidence="1">Multi-pass membrane protein</topology>
    </subcellularLocation>
</comment>
<keyword evidence="7 9" id="KW-0472">Membrane</keyword>
<dbReference type="Pfam" id="PF02653">
    <property type="entry name" value="BPD_transp_2"/>
    <property type="match status" value="1"/>
</dbReference>
<dbReference type="KEGG" id="maqu:Maq22A_c07405"/>
<feature type="transmembrane region" description="Helical" evidence="9">
    <location>
        <begin position="32"/>
        <end position="51"/>
    </location>
</feature>
<dbReference type="EMBL" id="AP014704">
    <property type="protein sequence ID" value="BAQ44814.1"/>
    <property type="molecule type" value="Genomic_DNA"/>
</dbReference>
<dbReference type="OrthoDB" id="9779023at2"/>
<evidence type="ECO:0000256" key="8">
    <source>
        <dbReference type="ARBA" id="ARBA00037998"/>
    </source>
</evidence>
<evidence type="ECO:0000256" key="3">
    <source>
        <dbReference type="ARBA" id="ARBA00022475"/>
    </source>
</evidence>